<evidence type="ECO:0000313" key="2">
    <source>
        <dbReference type="Proteomes" id="UP000825935"/>
    </source>
</evidence>
<reference evidence="1" key="1">
    <citation type="submission" date="2021-08" db="EMBL/GenBank/DDBJ databases">
        <title>WGS assembly of Ceratopteris richardii.</title>
        <authorList>
            <person name="Marchant D.B."/>
            <person name="Chen G."/>
            <person name="Jenkins J."/>
            <person name="Shu S."/>
            <person name="Leebens-Mack J."/>
            <person name="Grimwood J."/>
            <person name="Schmutz J."/>
            <person name="Soltis P."/>
            <person name="Soltis D."/>
            <person name="Chen Z.-H."/>
        </authorList>
    </citation>
    <scope>NUCLEOTIDE SEQUENCE</scope>
    <source>
        <strain evidence="1">Whitten #5841</strain>
        <tissue evidence="1">Leaf</tissue>
    </source>
</reference>
<proteinExistence type="predicted"/>
<dbReference type="EMBL" id="CM035412">
    <property type="protein sequence ID" value="KAH7433202.1"/>
    <property type="molecule type" value="Genomic_DNA"/>
</dbReference>
<comment type="caution">
    <text evidence="1">The sequence shown here is derived from an EMBL/GenBank/DDBJ whole genome shotgun (WGS) entry which is preliminary data.</text>
</comment>
<gene>
    <name evidence="1" type="ORF">KP509_07G059200</name>
</gene>
<organism evidence="1 2">
    <name type="scientific">Ceratopteris richardii</name>
    <name type="common">Triangle waterfern</name>
    <dbReference type="NCBI Taxonomy" id="49495"/>
    <lineage>
        <taxon>Eukaryota</taxon>
        <taxon>Viridiplantae</taxon>
        <taxon>Streptophyta</taxon>
        <taxon>Embryophyta</taxon>
        <taxon>Tracheophyta</taxon>
        <taxon>Polypodiopsida</taxon>
        <taxon>Polypodiidae</taxon>
        <taxon>Polypodiales</taxon>
        <taxon>Pteridineae</taxon>
        <taxon>Pteridaceae</taxon>
        <taxon>Parkerioideae</taxon>
        <taxon>Ceratopteris</taxon>
    </lineage>
</organism>
<name>A0A8T2UCQ6_CERRI</name>
<protein>
    <submittedName>
        <fullName evidence="1">Uncharacterized protein</fullName>
    </submittedName>
</protein>
<evidence type="ECO:0000313" key="1">
    <source>
        <dbReference type="EMBL" id="KAH7433202.1"/>
    </source>
</evidence>
<sequence>MRQAQVGLQQLTPLARESLFFNGNYCSPEFRGICLNALAQMGSELNSWNLLARGSLLFDINQRLVSMSSVGFAQFHFNQVGAFSYVLYISNKSTMFKMQPYSDHVVQVMKIKNSLVNIVYKTKLCTLETILV</sequence>
<dbReference type="AlphaFoldDB" id="A0A8T2UCQ6"/>
<accession>A0A8T2UCQ6</accession>
<keyword evidence="2" id="KW-1185">Reference proteome</keyword>
<dbReference type="Proteomes" id="UP000825935">
    <property type="component" value="Chromosome 7"/>
</dbReference>